<feature type="chain" id="PRO_5041214777" description="Ice-binding protein C-terminal domain-containing protein" evidence="1">
    <location>
        <begin position="24"/>
        <end position="198"/>
    </location>
</feature>
<organism evidence="3 4">
    <name type="scientific">Roseisolibacter agri</name>
    <dbReference type="NCBI Taxonomy" id="2014610"/>
    <lineage>
        <taxon>Bacteria</taxon>
        <taxon>Pseudomonadati</taxon>
        <taxon>Gemmatimonadota</taxon>
        <taxon>Gemmatimonadia</taxon>
        <taxon>Gemmatimonadales</taxon>
        <taxon>Gemmatimonadaceae</taxon>
        <taxon>Roseisolibacter</taxon>
    </lineage>
</organism>
<reference evidence="3" key="1">
    <citation type="submission" date="2022-08" db="EMBL/GenBank/DDBJ databases">
        <title>Draft genome sequencing of Roseisolibacter agri AW1220.</title>
        <authorList>
            <person name="Tobiishi Y."/>
            <person name="Tonouchi A."/>
        </authorList>
    </citation>
    <scope>NUCLEOTIDE SEQUENCE</scope>
    <source>
        <strain evidence="3">AW1220</strain>
    </source>
</reference>
<dbReference type="NCBIfam" id="TIGR02595">
    <property type="entry name" value="PEP_CTERM"/>
    <property type="match status" value="1"/>
</dbReference>
<dbReference type="EMBL" id="BRXS01000003">
    <property type="protein sequence ID" value="GLC25659.1"/>
    <property type="molecule type" value="Genomic_DNA"/>
</dbReference>
<dbReference type="RefSeq" id="WP_284350115.1">
    <property type="nucleotide sequence ID" value="NZ_BRXS01000003.1"/>
</dbReference>
<feature type="domain" description="Ice-binding protein C-terminal" evidence="2">
    <location>
        <begin position="164"/>
        <end position="187"/>
    </location>
</feature>
<proteinExistence type="predicted"/>
<name>A0AA37Q3E6_9BACT</name>
<dbReference type="AlphaFoldDB" id="A0AA37Q3E6"/>
<dbReference type="Pfam" id="PF07589">
    <property type="entry name" value="PEP-CTERM"/>
    <property type="match status" value="1"/>
</dbReference>
<evidence type="ECO:0000256" key="1">
    <source>
        <dbReference type="SAM" id="SignalP"/>
    </source>
</evidence>
<feature type="signal peptide" evidence="1">
    <location>
        <begin position="1"/>
        <end position="23"/>
    </location>
</feature>
<protein>
    <recommendedName>
        <fullName evidence="2">Ice-binding protein C-terminal domain-containing protein</fullName>
    </recommendedName>
</protein>
<evidence type="ECO:0000259" key="2">
    <source>
        <dbReference type="Pfam" id="PF07589"/>
    </source>
</evidence>
<evidence type="ECO:0000313" key="3">
    <source>
        <dbReference type="EMBL" id="GLC25659.1"/>
    </source>
</evidence>
<keyword evidence="4" id="KW-1185">Reference proteome</keyword>
<sequence>MHSLSLRAARAAVAALLAFGAVAAAPRVAAAAPITLGQWYTFSFGGVGSFAQSGIGSTPAAPWEFTSATGVRVSVTDGLAPGDAFSLFDNGVLVGSTPPVARVPGGCNGTGAQGCFDNPIMSHAAFELGAGAHSLTIRVDVSPSGGGLGFFRADALAAQTPVSTVPEPATMGLMGLGLVAVGTVARRNRTATAARMKA</sequence>
<comment type="caution">
    <text evidence="3">The sequence shown here is derived from an EMBL/GenBank/DDBJ whole genome shotgun (WGS) entry which is preliminary data.</text>
</comment>
<dbReference type="InterPro" id="IPR013424">
    <property type="entry name" value="Ice-binding_C"/>
</dbReference>
<gene>
    <name evidence="3" type="ORF">rosag_21720</name>
</gene>
<keyword evidence="1" id="KW-0732">Signal</keyword>
<dbReference type="Proteomes" id="UP001161325">
    <property type="component" value="Unassembled WGS sequence"/>
</dbReference>
<evidence type="ECO:0000313" key="4">
    <source>
        <dbReference type="Proteomes" id="UP001161325"/>
    </source>
</evidence>
<accession>A0AA37Q3E6</accession>